<dbReference type="RefSeq" id="WP_144074101.1">
    <property type="nucleotide sequence ID" value="NZ_CP076128.1"/>
</dbReference>
<dbReference type="Proteomes" id="UP000682802">
    <property type="component" value="Chromosome 1"/>
</dbReference>
<reference evidence="1 2" key="1">
    <citation type="submission" date="2021-05" db="EMBL/GenBank/DDBJ databases">
        <title>Comparative genomic studies on the polysaccharide-degrading batcterial strains of the Flammeovirga genus.</title>
        <authorList>
            <person name="Zewei F."/>
            <person name="Zheng Z."/>
            <person name="Yu L."/>
            <person name="Ruyue G."/>
            <person name="Yanhong M."/>
            <person name="Yuanyuan C."/>
            <person name="Jingyan G."/>
            <person name="Wenjun H."/>
        </authorList>
    </citation>
    <scope>NUCLEOTIDE SEQUENCE [LARGE SCALE GENOMIC DNA]</scope>
    <source>
        <strain evidence="1 2">YS10</strain>
    </source>
</reference>
<dbReference type="InterPro" id="IPR025455">
    <property type="entry name" value="DUF4276"/>
</dbReference>
<protein>
    <submittedName>
        <fullName evidence="1">DUF4276 family protein</fullName>
    </submittedName>
</protein>
<name>A0ABX8GUT0_9BACT</name>
<organism evidence="1 2">
    <name type="scientific">Flammeovirga kamogawensis</name>
    <dbReference type="NCBI Taxonomy" id="373891"/>
    <lineage>
        <taxon>Bacteria</taxon>
        <taxon>Pseudomonadati</taxon>
        <taxon>Bacteroidota</taxon>
        <taxon>Cytophagia</taxon>
        <taxon>Cytophagales</taxon>
        <taxon>Flammeovirgaceae</taxon>
        <taxon>Flammeovirga</taxon>
    </lineage>
</organism>
<proteinExistence type="predicted"/>
<evidence type="ECO:0000313" key="1">
    <source>
        <dbReference type="EMBL" id="QWG06695.1"/>
    </source>
</evidence>
<dbReference type="Pfam" id="PF14103">
    <property type="entry name" value="DUF4276"/>
    <property type="match status" value="1"/>
</dbReference>
<gene>
    <name evidence="1" type="ORF">KM029_15465</name>
</gene>
<dbReference type="EMBL" id="CP076128">
    <property type="protein sequence ID" value="QWG06695.1"/>
    <property type="molecule type" value="Genomic_DNA"/>
</dbReference>
<evidence type="ECO:0000313" key="2">
    <source>
        <dbReference type="Proteomes" id="UP000682802"/>
    </source>
</evidence>
<accession>A0ABX8GUT0</accession>
<keyword evidence="2" id="KW-1185">Reference proteome</keyword>
<sequence length="219" mass="24741">MKRVVFIVEGATEISFVNKKMIPYLYAQTGHAGSIEAITITTNVKKNKKGGIGSFEKFKNEVERVQATGNVIITTLLDFYGLPTSFPNHSDDVQRIKEIEDGMADQIGSSDFIPYLQKHELEALMFSSEEVLHNAVDTKEQEEAVSAIIKAYTNPEDINNSPQTAPSKRLDSILDPYEKTVHGDLIFDDLTMEEILSQCPRFKEWVDKLVERLNLDQNK</sequence>